<gene>
    <name evidence="1" type="ORF">K488DRAFT_82488</name>
</gene>
<keyword evidence="2" id="KW-1185">Reference proteome</keyword>
<comment type="caution">
    <text evidence="1">The sequence shown here is derived from an EMBL/GenBank/DDBJ whole genome shotgun (WGS) entry which is preliminary data.</text>
</comment>
<name>A0ACB8QWQ5_9AGAM</name>
<evidence type="ECO:0000313" key="2">
    <source>
        <dbReference type="Proteomes" id="UP000814128"/>
    </source>
</evidence>
<evidence type="ECO:0000313" key="1">
    <source>
        <dbReference type="EMBL" id="KAI0036050.1"/>
    </source>
</evidence>
<dbReference type="EMBL" id="MU273476">
    <property type="protein sequence ID" value="KAI0036050.1"/>
    <property type="molecule type" value="Genomic_DNA"/>
</dbReference>
<accession>A0ACB8QWQ5</accession>
<protein>
    <submittedName>
        <fullName evidence="1">ARP2/3 complex 21 kDa subunit</fullName>
    </submittedName>
</protein>
<reference evidence="1" key="2">
    <citation type="journal article" date="2022" name="New Phytol.">
        <title>Evolutionary transition to the ectomycorrhizal habit in the genomes of a hyperdiverse lineage of mushroom-forming fungi.</title>
        <authorList>
            <person name="Looney B."/>
            <person name="Miyauchi S."/>
            <person name="Morin E."/>
            <person name="Drula E."/>
            <person name="Courty P.E."/>
            <person name="Kohler A."/>
            <person name="Kuo A."/>
            <person name="LaButti K."/>
            <person name="Pangilinan J."/>
            <person name="Lipzen A."/>
            <person name="Riley R."/>
            <person name="Andreopoulos W."/>
            <person name="He G."/>
            <person name="Johnson J."/>
            <person name="Nolan M."/>
            <person name="Tritt A."/>
            <person name="Barry K.W."/>
            <person name="Grigoriev I.V."/>
            <person name="Nagy L.G."/>
            <person name="Hibbett D."/>
            <person name="Henrissat B."/>
            <person name="Matheny P.B."/>
            <person name="Labbe J."/>
            <person name="Martin F.M."/>
        </authorList>
    </citation>
    <scope>NUCLEOTIDE SEQUENCE</scope>
    <source>
        <strain evidence="1">EC-137</strain>
    </source>
</reference>
<proteinExistence type="predicted"/>
<dbReference type="Proteomes" id="UP000814128">
    <property type="component" value="Unassembled WGS sequence"/>
</dbReference>
<sequence length="181" mass="20199">MPAYHSSFNDEPDVRLVGNTSVLPIRSRIRGPAPMTADPNGADIIDESLDLFRANSLFRNFEIKGPADRMLIYLILFISDCLAKVGSARSPPSQLEANKTLNTFAIDNVVVPGDAGFALNSHYAAPGSRVDADYFRQYLTQVRQELAARLVERLYADGTGKPSKWWMAFQKRRFMNRSLGT</sequence>
<organism evidence="1 2">
    <name type="scientific">Vararia minispora EC-137</name>
    <dbReference type="NCBI Taxonomy" id="1314806"/>
    <lineage>
        <taxon>Eukaryota</taxon>
        <taxon>Fungi</taxon>
        <taxon>Dikarya</taxon>
        <taxon>Basidiomycota</taxon>
        <taxon>Agaricomycotina</taxon>
        <taxon>Agaricomycetes</taxon>
        <taxon>Russulales</taxon>
        <taxon>Lachnocladiaceae</taxon>
        <taxon>Vararia</taxon>
    </lineage>
</organism>
<reference evidence="1" key="1">
    <citation type="submission" date="2021-02" db="EMBL/GenBank/DDBJ databases">
        <authorList>
            <consortium name="DOE Joint Genome Institute"/>
            <person name="Ahrendt S."/>
            <person name="Looney B.P."/>
            <person name="Miyauchi S."/>
            <person name="Morin E."/>
            <person name="Drula E."/>
            <person name="Courty P.E."/>
            <person name="Chicoki N."/>
            <person name="Fauchery L."/>
            <person name="Kohler A."/>
            <person name="Kuo A."/>
            <person name="Labutti K."/>
            <person name="Pangilinan J."/>
            <person name="Lipzen A."/>
            <person name="Riley R."/>
            <person name="Andreopoulos W."/>
            <person name="He G."/>
            <person name="Johnson J."/>
            <person name="Barry K.W."/>
            <person name="Grigoriev I.V."/>
            <person name="Nagy L."/>
            <person name="Hibbett D."/>
            <person name="Henrissat B."/>
            <person name="Matheny P.B."/>
            <person name="Labbe J."/>
            <person name="Martin F."/>
        </authorList>
    </citation>
    <scope>NUCLEOTIDE SEQUENCE</scope>
    <source>
        <strain evidence="1">EC-137</strain>
    </source>
</reference>